<dbReference type="SUPFAM" id="SSF51161">
    <property type="entry name" value="Trimeric LpxA-like enzymes"/>
    <property type="match status" value="1"/>
</dbReference>
<dbReference type="Pfam" id="PF14602">
    <property type="entry name" value="Hexapep_2"/>
    <property type="match status" value="1"/>
</dbReference>
<dbReference type="PANTHER" id="PTHR23416">
    <property type="entry name" value="SIALIC ACID SYNTHASE-RELATED"/>
    <property type="match status" value="1"/>
</dbReference>
<dbReference type="InterPro" id="IPR051159">
    <property type="entry name" value="Hexapeptide_acetyltransf"/>
</dbReference>
<sequence length="208" mass="22471">MNNFLHQVVQSLRQRIVLYGAIGAQNASGKKFSHFGDRSVICFPQTTIFNEQYISIGNDTMIGEHVALSAGMVPGQECVVNPVVSIGDRCLIGRGSGIVGHFSILIEDDVWTGHHVYITDQNHGYEDISRPISEQSQPERAVRIGKGSWIGHGSVVLPGSNIGEHVVIGAQSVVSGVIPDYSVAVGAPARVIKQYREGQGWVSIPKDQ</sequence>
<reference evidence="2" key="1">
    <citation type="submission" date="2020-05" db="EMBL/GenBank/DDBJ databases">
        <authorList>
            <person name="Chiriac C."/>
            <person name="Salcher M."/>
            <person name="Ghai R."/>
            <person name="Kavagutti S V."/>
        </authorList>
    </citation>
    <scope>NUCLEOTIDE SEQUENCE</scope>
</reference>
<dbReference type="AlphaFoldDB" id="A0A6J7UP44"/>
<proteinExistence type="predicted"/>
<protein>
    <submittedName>
        <fullName evidence="2">Unannotated protein</fullName>
    </submittedName>
</protein>
<evidence type="ECO:0000313" key="2">
    <source>
        <dbReference type="EMBL" id="CAB5067753.1"/>
    </source>
</evidence>
<evidence type="ECO:0000313" key="1">
    <source>
        <dbReference type="EMBL" id="CAB5029860.1"/>
    </source>
</evidence>
<gene>
    <name evidence="1" type="ORF">UFOPK4098_01440</name>
    <name evidence="2" type="ORF">UFOPK4347_01569</name>
</gene>
<dbReference type="Pfam" id="PF00132">
    <property type="entry name" value="Hexapep"/>
    <property type="match status" value="1"/>
</dbReference>
<name>A0A6J7UP44_9ZZZZ</name>
<dbReference type="InterPro" id="IPR011004">
    <property type="entry name" value="Trimer_LpxA-like_sf"/>
</dbReference>
<dbReference type="CDD" id="cd04647">
    <property type="entry name" value="LbH_MAT_like"/>
    <property type="match status" value="1"/>
</dbReference>
<dbReference type="Gene3D" id="2.160.10.10">
    <property type="entry name" value="Hexapeptide repeat proteins"/>
    <property type="match status" value="1"/>
</dbReference>
<organism evidence="2">
    <name type="scientific">freshwater metagenome</name>
    <dbReference type="NCBI Taxonomy" id="449393"/>
    <lineage>
        <taxon>unclassified sequences</taxon>
        <taxon>metagenomes</taxon>
        <taxon>ecological metagenomes</taxon>
    </lineage>
</organism>
<dbReference type="InterPro" id="IPR001451">
    <property type="entry name" value="Hexapep"/>
</dbReference>
<accession>A0A6J7UP44</accession>
<dbReference type="EMBL" id="CAFBQU010000066">
    <property type="protein sequence ID" value="CAB5067753.1"/>
    <property type="molecule type" value="Genomic_DNA"/>
</dbReference>
<dbReference type="EMBL" id="CAFBPN010000119">
    <property type="protein sequence ID" value="CAB5029860.1"/>
    <property type="molecule type" value="Genomic_DNA"/>
</dbReference>